<dbReference type="AlphaFoldDB" id="A0A4Y2RPZ4"/>
<evidence type="ECO:0000256" key="4">
    <source>
        <dbReference type="ARBA" id="ARBA00023033"/>
    </source>
</evidence>
<dbReference type="EMBL" id="BGPR01146577">
    <property type="protein sequence ID" value="GBN77768.1"/>
    <property type="molecule type" value="Genomic_DNA"/>
</dbReference>
<dbReference type="InterPro" id="IPR001128">
    <property type="entry name" value="Cyt_P450"/>
</dbReference>
<dbReference type="InterPro" id="IPR036396">
    <property type="entry name" value="Cyt_P450_sf"/>
</dbReference>
<dbReference type="GO" id="GO:0004497">
    <property type="term" value="F:monooxygenase activity"/>
    <property type="evidence" value="ECO:0007669"/>
    <property type="project" value="UniProtKB-KW"/>
</dbReference>
<evidence type="ECO:0000256" key="1">
    <source>
        <dbReference type="ARBA" id="ARBA00010617"/>
    </source>
</evidence>
<dbReference type="GO" id="GO:0016705">
    <property type="term" value="F:oxidoreductase activity, acting on paired donors, with incorporation or reduction of molecular oxygen"/>
    <property type="evidence" value="ECO:0007669"/>
    <property type="project" value="InterPro"/>
</dbReference>
<dbReference type="SUPFAM" id="SSF48264">
    <property type="entry name" value="Cytochrome P450"/>
    <property type="match status" value="1"/>
</dbReference>
<dbReference type="Gene3D" id="1.10.630.10">
    <property type="entry name" value="Cytochrome P450"/>
    <property type="match status" value="1"/>
</dbReference>
<reference evidence="5 6" key="1">
    <citation type="journal article" date="2019" name="Sci. Rep.">
        <title>Orb-weaving spider Araneus ventricosus genome elucidates the spidroin gene catalogue.</title>
        <authorList>
            <person name="Kono N."/>
            <person name="Nakamura H."/>
            <person name="Ohtoshi R."/>
            <person name="Moran D.A.P."/>
            <person name="Shinohara A."/>
            <person name="Yoshida Y."/>
            <person name="Fujiwara M."/>
            <person name="Mori M."/>
            <person name="Tomita M."/>
            <person name="Arakawa K."/>
        </authorList>
    </citation>
    <scope>NUCLEOTIDE SEQUENCE [LARGE SCALE GENOMIC DNA]</scope>
</reference>
<keyword evidence="3" id="KW-0408">Iron</keyword>
<evidence type="ECO:0000313" key="5">
    <source>
        <dbReference type="EMBL" id="GBN77768.1"/>
    </source>
</evidence>
<organism evidence="5 6">
    <name type="scientific">Araneus ventricosus</name>
    <name type="common">Orbweaver spider</name>
    <name type="synonym">Epeira ventricosa</name>
    <dbReference type="NCBI Taxonomy" id="182803"/>
    <lineage>
        <taxon>Eukaryota</taxon>
        <taxon>Metazoa</taxon>
        <taxon>Ecdysozoa</taxon>
        <taxon>Arthropoda</taxon>
        <taxon>Chelicerata</taxon>
        <taxon>Arachnida</taxon>
        <taxon>Araneae</taxon>
        <taxon>Araneomorphae</taxon>
        <taxon>Entelegynae</taxon>
        <taxon>Araneoidea</taxon>
        <taxon>Araneidae</taxon>
        <taxon>Araneus</taxon>
    </lineage>
</organism>
<accession>A0A4Y2RPZ4</accession>
<evidence type="ECO:0000256" key="2">
    <source>
        <dbReference type="ARBA" id="ARBA00022723"/>
    </source>
</evidence>
<dbReference type="InterPro" id="IPR050182">
    <property type="entry name" value="Cytochrome_P450_fam2"/>
</dbReference>
<dbReference type="GO" id="GO:0005506">
    <property type="term" value="F:iron ion binding"/>
    <property type="evidence" value="ECO:0007669"/>
    <property type="project" value="InterPro"/>
</dbReference>
<dbReference type="GO" id="GO:0020037">
    <property type="term" value="F:heme binding"/>
    <property type="evidence" value="ECO:0007669"/>
    <property type="project" value="InterPro"/>
</dbReference>
<proteinExistence type="inferred from homology"/>
<dbReference type="Proteomes" id="UP000499080">
    <property type="component" value="Unassembled WGS sequence"/>
</dbReference>
<dbReference type="OrthoDB" id="6464576at2759"/>
<evidence type="ECO:0000313" key="6">
    <source>
        <dbReference type="Proteomes" id="UP000499080"/>
    </source>
</evidence>
<evidence type="ECO:0000256" key="3">
    <source>
        <dbReference type="ARBA" id="ARBA00023004"/>
    </source>
</evidence>
<dbReference type="PANTHER" id="PTHR24300">
    <property type="entry name" value="CYTOCHROME P450 508A4-RELATED"/>
    <property type="match status" value="1"/>
</dbReference>
<protein>
    <submittedName>
        <fullName evidence="5">Uncharacterized protein</fullName>
    </submittedName>
</protein>
<gene>
    <name evidence="5" type="ORF">AVEN_150801_1</name>
</gene>
<dbReference type="Pfam" id="PF00067">
    <property type="entry name" value="p450"/>
    <property type="match status" value="1"/>
</dbReference>
<name>A0A4Y2RPZ4_ARAVE</name>
<keyword evidence="4" id="KW-0503">Monooxygenase</keyword>
<sequence>MSAHKDIQEKVYQELMEVVGKDGRARYDERDKIPYTFAVLMEAQRYASNAPFSGNRMYVSKLWFYIFALHIDLDNGFDSVAKMGSKNL</sequence>
<comment type="caution">
    <text evidence="5">The sequence shown here is derived from an EMBL/GenBank/DDBJ whole genome shotgun (WGS) entry which is preliminary data.</text>
</comment>
<comment type="similarity">
    <text evidence="1">Belongs to the cytochrome P450 family.</text>
</comment>
<keyword evidence="6" id="KW-1185">Reference proteome</keyword>
<keyword evidence="2" id="KW-0479">Metal-binding</keyword>
<keyword evidence="4" id="KW-0560">Oxidoreductase</keyword>